<keyword evidence="3" id="KW-1185">Reference proteome</keyword>
<evidence type="ECO:0000313" key="2">
    <source>
        <dbReference type="EMBL" id="QDT06265.1"/>
    </source>
</evidence>
<proteinExistence type="predicted"/>
<organism evidence="2 3">
    <name type="scientific">Rubripirellula lacrimiformis</name>
    <dbReference type="NCBI Taxonomy" id="1930273"/>
    <lineage>
        <taxon>Bacteria</taxon>
        <taxon>Pseudomonadati</taxon>
        <taxon>Planctomycetota</taxon>
        <taxon>Planctomycetia</taxon>
        <taxon>Pirellulales</taxon>
        <taxon>Pirellulaceae</taxon>
        <taxon>Rubripirellula</taxon>
    </lineage>
</organism>
<dbReference type="AlphaFoldDB" id="A0A517NGK2"/>
<dbReference type="Proteomes" id="UP000318538">
    <property type="component" value="Chromosome"/>
</dbReference>
<protein>
    <submittedName>
        <fullName evidence="2">Uncharacterized protein</fullName>
    </submittedName>
</protein>
<sequence length="119" mass="12356">MAVETVAVETVAVETVAVETGELETGELQLGQLSGTAESRPGTPSRAENLGSEPFGSHEAARSLNCGVRPQSSMTGHPYAAMVSTDQVTWRLPMLALSAIAADAGGTKSACLKRWQPDA</sequence>
<reference evidence="2 3" key="1">
    <citation type="submission" date="2019-02" db="EMBL/GenBank/DDBJ databases">
        <title>Deep-cultivation of Planctomycetes and their phenomic and genomic characterization uncovers novel biology.</title>
        <authorList>
            <person name="Wiegand S."/>
            <person name="Jogler M."/>
            <person name="Boedeker C."/>
            <person name="Pinto D."/>
            <person name="Vollmers J."/>
            <person name="Rivas-Marin E."/>
            <person name="Kohn T."/>
            <person name="Peeters S.H."/>
            <person name="Heuer A."/>
            <person name="Rast P."/>
            <person name="Oberbeckmann S."/>
            <person name="Bunk B."/>
            <person name="Jeske O."/>
            <person name="Meyerdierks A."/>
            <person name="Storesund J.E."/>
            <person name="Kallscheuer N."/>
            <person name="Luecker S."/>
            <person name="Lage O.M."/>
            <person name="Pohl T."/>
            <person name="Merkel B.J."/>
            <person name="Hornburger P."/>
            <person name="Mueller R.-W."/>
            <person name="Bruemmer F."/>
            <person name="Labrenz M."/>
            <person name="Spormann A.M."/>
            <person name="Op den Camp H."/>
            <person name="Overmann J."/>
            <person name="Amann R."/>
            <person name="Jetten M.S.M."/>
            <person name="Mascher T."/>
            <person name="Medema M.H."/>
            <person name="Devos D.P."/>
            <person name="Kaster A.-K."/>
            <person name="Ovreas L."/>
            <person name="Rohde M."/>
            <person name="Galperin M.Y."/>
            <person name="Jogler C."/>
        </authorList>
    </citation>
    <scope>NUCLEOTIDE SEQUENCE [LARGE SCALE GENOMIC DNA]</scope>
    <source>
        <strain evidence="2 3">K22_7</strain>
    </source>
</reference>
<evidence type="ECO:0000256" key="1">
    <source>
        <dbReference type="SAM" id="MobiDB-lite"/>
    </source>
</evidence>
<feature type="region of interest" description="Disordered" evidence="1">
    <location>
        <begin position="23"/>
        <end position="77"/>
    </location>
</feature>
<dbReference type="KEGG" id="rlc:K227x_46740"/>
<gene>
    <name evidence="2" type="ORF">K227x_46740</name>
</gene>
<dbReference type="EMBL" id="CP036525">
    <property type="protein sequence ID" value="QDT06265.1"/>
    <property type="molecule type" value="Genomic_DNA"/>
</dbReference>
<accession>A0A517NGK2</accession>
<name>A0A517NGK2_9BACT</name>
<evidence type="ECO:0000313" key="3">
    <source>
        <dbReference type="Proteomes" id="UP000318538"/>
    </source>
</evidence>